<evidence type="ECO:0000313" key="2">
    <source>
        <dbReference type="EMBL" id="NYG07378.1"/>
    </source>
</evidence>
<dbReference type="AlphaFoldDB" id="A0A852WEC4"/>
<proteinExistence type="predicted"/>
<dbReference type="EMBL" id="JACCAB010000001">
    <property type="protein sequence ID" value="NYG07378.1"/>
    <property type="molecule type" value="Genomic_DNA"/>
</dbReference>
<name>A0A852WEC4_9MICO</name>
<feature type="domain" description="Glycosyl transferase family 28 C-terminal" evidence="1">
    <location>
        <begin position="230"/>
        <end position="304"/>
    </location>
</feature>
<dbReference type="GO" id="GO:0016758">
    <property type="term" value="F:hexosyltransferase activity"/>
    <property type="evidence" value="ECO:0007669"/>
    <property type="project" value="InterPro"/>
</dbReference>
<dbReference type="PANTHER" id="PTHR21015:SF28">
    <property type="entry name" value="SLL1722 PROTEIN"/>
    <property type="match status" value="1"/>
</dbReference>
<dbReference type="Pfam" id="PF04101">
    <property type="entry name" value="Glyco_tran_28_C"/>
    <property type="match status" value="1"/>
</dbReference>
<accession>A0A852WEC4</accession>
<organism evidence="2 3">
    <name type="scientific">Pedococcus badiiscoriae</name>
    <dbReference type="NCBI Taxonomy" id="642776"/>
    <lineage>
        <taxon>Bacteria</taxon>
        <taxon>Bacillati</taxon>
        <taxon>Actinomycetota</taxon>
        <taxon>Actinomycetes</taxon>
        <taxon>Micrococcales</taxon>
        <taxon>Intrasporangiaceae</taxon>
        <taxon>Pedococcus</taxon>
    </lineage>
</organism>
<protein>
    <submittedName>
        <fullName evidence="2">UDP-N-acetylglucosamine transferase subunit ALG13</fullName>
    </submittedName>
</protein>
<dbReference type="InterPro" id="IPR007235">
    <property type="entry name" value="Glyco_trans_28_C"/>
</dbReference>
<dbReference type="RefSeq" id="WP_179421732.1">
    <property type="nucleotide sequence ID" value="NZ_JACCAB010000001.1"/>
</dbReference>
<gene>
    <name evidence="2" type="ORF">BJ986_001865</name>
</gene>
<keyword evidence="3" id="KW-1185">Reference proteome</keyword>
<evidence type="ECO:0000313" key="3">
    <source>
        <dbReference type="Proteomes" id="UP000573599"/>
    </source>
</evidence>
<evidence type="ECO:0000259" key="1">
    <source>
        <dbReference type="Pfam" id="PF04101"/>
    </source>
</evidence>
<dbReference type="PANTHER" id="PTHR21015">
    <property type="entry name" value="UDP-N-ACETYLGLUCOSAMINE--N-ACETYLMURAMYL-(PENTAPEPTIDE) PYROPHOSPHORYL-UNDECAPRENOL N-ACETYLGLUCOSAMINE TRANSFERASE 1"/>
    <property type="match status" value="1"/>
</dbReference>
<sequence length="325" mass="34939">MRGAGGATLLIASTGGHLEQLVRLHRRLQPAPKSVEWVTFDDPQSRSLLAGEVVHYVPYVAPRSYSSVVRNIPAAERILRHGRFARIVTTGSAITLSFLPIARARGVECHFIESAARADGPSLTASLVAALPGMRMYSQYPAWADEKWQYRGSVFDSYRPLDIEPPPGGLARRVVVTFGTMRTYGFRRAAEALAKTLPSVLAPGATVLWQVGVTDVSGLGLEAKTSIPASELKAAIAESDLVVAHAGVGSALTSLDLGKAPVLLVRRRAHNEMVDDHQTMIAGELDRRGLGVSAEPGELTSEHLSRALAISVEREPVGKPFLLRS</sequence>
<comment type="caution">
    <text evidence="2">The sequence shown here is derived from an EMBL/GenBank/DDBJ whole genome shotgun (WGS) entry which is preliminary data.</text>
</comment>
<dbReference type="Proteomes" id="UP000573599">
    <property type="component" value="Unassembled WGS sequence"/>
</dbReference>
<reference evidence="2 3" key="1">
    <citation type="submission" date="2020-07" db="EMBL/GenBank/DDBJ databases">
        <title>Sequencing the genomes of 1000 actinobacteria strains.</title>
        <authorList>
            <person name="Klenk H.-P."/>
        </authorList>
    </citation>
    <scope>NUCLEOTIDE SEQUENCE [LARGE SCALE GENOMIC DNA]</scope>
    <source>
        <strain evidence="2 3">DSM 23987</strain>
    </source>
</reference>
<dbReference type="SUPFAM" id="SSF53756">
    <property type="entry name" value="UDP-Glycosyltransferase/glycogen phosphorylase"/>
    <property type="match status" value="1"/>
</dbReference>
<dbReference type="Gene3D" id="3.40.50.2000">
    <property type="entry name" value="Glycogen Phosphorylase B"/>
    <property type="match status" value="1"/>
</dbReference>
<keyword evidence="2" id="KW-0808">Transferase</keyword>